<evidence type="ECO:0000313" key="1">
    <source>
        <dbReference type="EMBL" id="NIA69147.1"/>
    </source>
</evidence>
<dbReference type="Gene3D" id="3.40.50.300">
    <property type="entry name" value="P-loop containing nucleotide triphosphate hydrolases"/>
    <property type="match status" value="1"/>
</dbReference>
<dbReference type="AlphaFoldDB" id="A0A967C989"/>
<gene>
    <name evidence="1" type="ORF">HBA54_11160</name>
</gene>
<dbReference type="SUPFAM" id="SSF52540">
    <property type="entry name" value="P-loop containing nucleoside triphosphate hydrolases"/>
    <property type="match status" value="1"/>
</dbReference>
<proteinExistence type="predicted"/>
<dbReference type="Proteomes" id="UP000761264">
    <property type="component" value="Unassembled WGS sequence"/>
</dbReference>
<evidence type="ECO:0000313" key="2">
    <source>
        <dbReference type="Proteomes" id="UP000761264"/>
    </source>
</evidence>
<dbReference type="InterPro" id="IPR027417">
    <property type="entry name" value="P-loop_NTPase"/>
</dbReference>
<accession>A0A967C989</accession>
<keyword evidence="2" id="KW-1185">Reference proteome</keyword>
<name>A0A967C989_9PROT</name>
<reference evidence="1" key="1">
    <citation type="submission" date="2020-03" db="EMBL/GenBank/DDBJ databases">
        <title>Genome of Pelagibius litoralis DSM 21314T.</title>
        <authorList>
            <person name="Wang G."/>
        </authorList>
    </citation>
    <scope>NUCLEOTIDE SEQUENCE</scope>
    <source>
        <strain evidence="1">DSM 21314</strain>
    </source>
</reference>
<dbReference type="PANTHER" id="PTHR11783">
    <property type="entry name" value="SULFOTRANSFERASE SULT"/>
    <property type="match status" value="1"/>
</dbReference>
<dbReference type="EMBL" id="JAAQPH010000007">
    <property type="protein sequence ID" value="NIA69147.1"/>
    <property type="molecule type" value="Genomic_DNA"/>
</dbReference>
<dbReference type="Pfam" id="PF13469">
    <property type="entry name" value="Sulfotransfer_3"/>
    <property type="match status" value="1"/>
</dbReference>
<protein>
    <submittedName>
        <fullName evidence="1">Sulfotransferase</fullName>
    </submittedName>
</protein>
<sequence length="301" mass="33628">MKLLSGAGELRSLLNEVGVFVVTGVTKSGTTWLQRLLNSHPEVACGGESKLNVLLTHLTPAIREYNTVLTKTNQKIYKEQAVYDPLGREQLLAAMQYFFLDRLSAVQTGAAAAGKADALRWIGDKDPDYKRDLVSWRAILPEARIISTIRDGRDCYVSLWFHLYPEREPLAAENRADFLGRIKGHAATWRDTAAKFQKDAADYPGRHFSLQYERMLEDTAREMTALFDWLGCDTSEATIAEVVRRNSFQALSGGRNPGETDAKSFLRKGIAGDWKNHFDEECDTLYRDVAGEALAAAGYEA</sequence>
<dbReference type="RefSeq" id="WP_167224434.1">
    <property type="nucleotide sequence ID" value="NZ_JAAQPH010000007.1"/>
</dbReference>
<organism evidence="1 2">
    <name type="scientific">Pelagibius litoralis</name>
    <dbReference type="NCBI Taxonomy" id="374515"/>
    <lineage>
        <taxon>Bacteria</taxon>
        <taxon>Pseudomonadati</taxon>
        <taxon>Pseudomonadota</taxon>
        <taxon>Alphaproteobacteria</taxon>
        <taxon>Rhodospirillales</taxon>
        <taxon>Rhodovibrionaceae</taxon>
        <taxon>Pelagibius</taxon>
    </lineage>
</organism>
<comment type="caution">
    <text evidence="1">The sequence shown here is derived from an EMBL/GenBank/DDBJ whole genome shotgun (WGS) entry which is preliminary data.</text>
</comment>